<evidence type="ECO:0000259" key="2">
    <source>
        <dbReference type="Pfam" id="PF06722"/>
    </source>
</evidence>
<evidence type="ECO:0000313" key="3">
    <source>
        <dbReference type="EMBL" id="KAK6945589.1"/>
    </source>
</evidence>
<dbReference type="PANTHER" id="PTHR48050">
    <property type="entry name" value="STEROL 3-BETA-GLUCOSYLTRANSFERASE"/>
    <property type="match status" value="1"/>
</dbReference>
<dbReference type="InterPro" id="IPR050426">
    <property type="entry name" value="Glycosyltransferase_28"/>
</dbReference>
<dbReference type="GO" id="GO:0016757">
    <property type="term" value="F:glycosyltransferase activity"/>
    <property type="evidence" value="ECO:0007669"/>
    <property type="project" value="UniProtKB-ARBA"/>
</dbReference>
<dbReference type="PANTHER" id="PTHR48050:SF11">
    <property type="entry name" value="GLYCOSYLTRANSFERASE"/>
    <property type="match status" value="1"/>
</dbReference>
<dbReference type="EMBL" id="JBAMMX010000002">
    <property type="protein sequence ID" value="KAK6945589.1"/>
    <property type="molecule type" value="Genomic_DNA"/>
</dbReference>
<dbReference type="InterPro" id="IPR010610">
    <property type="entry name" value="EryCIII-like_C"/>
</dbReference>
<name>A0AAN8W9F4_9MAGN</name>
<reference evidence="3 4" key="1">
    <citation type="submission" date="2023-12" db="EMBL/GenBank/DDBJ databases">
        <title>A high-quality genome assembly for Dillenia turbinata (Dilleniales).</title>
        <authorList>
            <person name="Chanderbali A."/>
        </authorList>
    </citation>
    <scope>NUCLEOTIDE SEQUENCE [LARGE SCALE GENOMIC DNA]</scope>
    <source>
        <strain evidence="3">LSX21</strain>
        <tissue evidence="3">Leaf</tissue>
    </source>
</reference>
<keyword evidence="4" id="KW-1185">Reference proteome</keyword>
<comment type="caution">
    <text evidence="3">The sequence shown here is derived from an EMBL/GenBank/DDBJ whole genome shotgun (WGS) entry which is preliminary data.</text>
</comment>
<protein>
    <recommendedName>
        <fullName evidence="2">Erythromycin biosynthesis protein CIII-like C-terminal domain-containing protein</fullName>
    </recommendedName>
</protein>
<dbReference type="SUPFAM" id="SSF53756">
    <property type="entry name" value="UDP-Glycosyltransferase/glycogen phosphorylase"/>
    <property type="match status" value="1"/>
</dbReference>
<proteinExistence type="predicted"/>
<accession>A0AAN8W9F4</accession>
<dbReference type="Proteomes" id="UP001370490">
    <property type="component" value="Unassembled WGS sequence"/>
</dbReference>
<gene>
    <name evidence="3" type="ORF">RJ641_013133</name>
</gene>
<sequence>MASVTEEREATAVFMAFGTKGDVFPIAAIAAAFACDQKQYRVILITHSSHEMLSSHLEEINVACIFISSPPVLSILKEDGAPRTSESLFSMRKRNVTRAHRQECFSAIEKIFGHGPSMEGDFIVINFFALEGWSLAELFGVCCLVAAPYVVPYSAPSSFERHFRNELPHLYDYLQDAPTDKVGWKDVMHWMWPLFTEDWGSWRSTDLNLSACPFTDPVTGLPVSHHRLPSPLLLYGFSRQIVECPGYWPSNVRVCGFWFLPSKWQFSCDTCSEIFDPESSEREDKWCPSHTELLHMGFLRNPEAFLRVLQIVLDRTNYRFIFFTAGYEPFDRAIQMIAAEASQGVGRNQLHDDSVSLYGGRLFCFSGAIPYNWLFRRCLAAIHHGGSGSTAAALHVGIPQVLCPFVLDQFYWAEKMFWLGVAPEPLKRNDLFPEKNDNASIQEAAKVLLRALHHALSPEVKASAADVAKRLSSEDGVLEAVKILKEEANTVEMTVEKGYRNRGPLAVCFVSVMDVQMEKDGINVDFINPCYLCLLSIADAYRKGEERREDDEEKCRNQRNNSSKITSEKRGKK</sequence>
<evidence type="ECO:0000313" key="4">
    <source>
        <dbReference type="Proteomes" id="UP001370490"/>
    </source>
</evidence>
<dbReference type="Pfam" id="PF06722">
    <property type="entry name" value="EryCIII-like_C"/>
    <property type="match status" value="1"/>
</dbReference>
<organism evidence="3 4">
    <name type="scientific">Dillenia turbinata</name>
    <dbReference type="NCBI Taxonomy" id="194707"/>
    <lineage>
        <taxon>Eukaryota</taxon>
        <taxon>Viridiplantae</taxon>
        <taxon>Streptophyta</taxon>
        <taxon>Embryophyta</taxon>
        <taxon>Tracheophyta</taxon>
        <taxon>Spermatophyta</taxon>
        <taxon>Magnoliopsida</taxon>
        <taxon>eudicotyledons</taxon>
        <taxon>Gunneridae</taxon>
        <taxon>Pentapetalae</taxon>
        <taxon>Dilleniales</taxon>
        <taxon>Dilleniaceae</taxon>
        <taxon>Dillenia</taxon>
    </lineage>
</organism>
<feature type="region of interest" description="Disordered" evidence="1">
    <location>
        <begin position="545"/>
        <end position="573"/>
    </location>
</feature>
<feature type="non-terminal residue" evidence="3">
    <location>
        <position position="573"/>
    </location>
</feature>
<evidence type="ECO:0000256" key="1">
    <source>
        <dbReference type="SAM" id="MobiDB-lite"/>
    </source>
</evidence>
<dbReference type="AlphaFoldDB" id="A0AAN8W9F4"/>
<dbReference type="Gene3D" id="3.40.50.2000">
    <property type="entry name" value="Glycogen Phosphorylase B"/>
    <property type="match status" value="2"/>
</dbReference>
<feature type="domain" description="Erythromycin biosynthesis protein CIII-like C-terminal" evidence="2">
    <location>
        <begin position="367"/>
        <end position="424"/>
    </location>
</feature>